<dbReference type="Gene3D" id="3.30.2000.30">
    <property type="match status" value="1"/>
</dbReference>
<dbReference type="EMBL" id="JALHAT010000016">
    <property type="protein sequence ID" value="MCJ1961106.1"/>
    <property type="molecule type" value="Genomic_DNA"/>
</dbReference>
<accession>A0ABT0AD53</accession>
<reference evidence="1" key="1">
    <citation type="submission" date="2022-03" db="EMBL/GenBank/DDBJ databases">
        <title>Identification of a novel bacterium isolated from mangrove sediments.</title>
        <authorList>
            <person name="Pan X."/>
        </authorList>
    </citation>
    <scope>NUCLEOTIDE SEQUENCE</scope>
    <source>
        <strain evidence="1">B2637</strain>
    </source>
</reference>
<evidence type="ECO:0000313" key="2">
    <source>
        <dbReference type="Proteomes" id="UP001162802"/>
    </source>
</evidence>
<dbReference type="InterPro" id="IPR053745">
    <property type="entry name" value="Viral_Tail_Comp_sf"/>
</dbReference>
<protein>
    <submittedName>
        <fullName evidence="1">DUF3168 domain-containing protein</fullName>
    </submittedName>
</protein>
<comment type="caution">
    <text evidence="1">The sequence shown here is derived from an EMBL/GenBank/DDBJ whole genome shotgun (WGS) entry which is preliminary data.</text>
</comment>
<dbReference type="Proteomes" id="UP001162802">
    <property type="component" value="Unassembled WGS sequence"/>
</dbReference>
<keyword evidence="2" id="KW-1185">Reference proteome</keyword>
<dbReference type="RefSeq" id="WP_243799889.1">
    <property type="nucleotide sequence ID" value="NZ_JALHAT010000016.1"/>
</dbReference>
<proteinExistence type="predicted"/>
<dbReference type="Pfam" id="PF11367">
    <property type="entry name" value="Tail_completion_gp17"/>
    <property type="match status" value="1"/>
</dbReference>
<organism evidence="1 2">
    <name type="scientific">Novosphingobium mangrovi</name>
    <name type="common">ex Hu et al. 2023</name>
    <dbReference type="NCBI Taxonomy" id="2930094"/>
    <lineage>
        <taxon>Bacteria</taxon>
        <taxon>Pseudomonadati</taxon>
        <taxon>Pseudomonadota</taxon>
        <taxon>Alphaproteobacteria</taxon>
        <taxon>Sphingomonadales</taxon>
        <taxon>Sphingomonadaceae</taxon>
        <taxon>Novosphingobium</taxon>
    </lineage>
</organism>
<gene>
    <name evidence="1" type="ORF">MTR65_10470</name>
</gene>
<dbReference type="InterPro" id="IPR021508">
    <property type="entry name" value="Gp17-like"/>
</dbReference>
<name>A0ABT0AD53_9SPHN</name>
<sequence>MEELLLRAALLAWLQGDPALSGTLNAICEEAPSRTSLPWLAIATSASTDWSSKTHRGREVRVALELQARGDLPASLAALVTSIETRIESLPAAHEGIEIITSRFLRARSEQRPGNRRAILLEYAFRLLAS</sequence>
<evidence type="ECO:0000313" key="1">
    <source>
        <dbReference type="EMBL" id="MCJ1961106.1"/>
    </source>
</evidence>